<dbReference type="Proteomes" id="UP000003751">
    <property type="component" value="Unassembled WGS sequence"/>
</dbReference>
<dbReference type="Gene3D" id="3.30.160.110">
    <property type="entry name" value="Siroheme synthase, domain 2"/>
    <property type="match status" value="1"/>
</dbReference>
<dbReference type="InterPro" id="IPR028161">
    <property type="entry name" value="Met8-like"/>
</dbReference>
<dbReference type="Gene3D" id="3.40.50.720">
    <property type="entry name" value="NAD(P)-binding Rossmann-like Domain"/>
    <property type="match status" value="1"/>
</dbReference>
<dbReference type="EMBL" id="AEMG01000019">
    <property type="protein sequence ID" value="EFW90942.1"/>
    <property type="molecule type" value="Genomic_DNA"/>
</dbReference>
<evidence type="ECO:0000313" key="8">
    <source>
        <dbReference type="EMBL" id="SHK26882.1"/>
    </source>
</evidence>
<evidence type="ECO:0000313" key="7">
    <source>
        <dbReference type="EMBL" id="EFW90942.1"/>
    </source>
</evidence>
<evidence type="ECO:0000256" key="5">
    <source>
        <dbReference type="ARBA" id="ARBA00023244"/>
    </source>
</evidence>
<dbReference type="RefSeq" id="WP_007981961.1">
    <property type="nucleotide sequence ID" value="NZ_AEMG01000019.1"/>
</dbReference>
<dbReference type="InterPro" id="IPR006367">
    <property type="entry name" value="Sirohaem_synthase_N"/>
</dbReference>
<comment type="pathway">
    <text evidence="1">Porphyrin-containing compound metabolism; siroheme biosynthesis; sirohydrochlorin from precorrin-2: step 1/1.</text>
</comment>
<sequence length="221" mass="23817">MIPLFHDFRGERVLVFGGGRVGYRKARRFAREAEVVVVAAAFADEFEPLFEDEGDERPPLSPVKARIDPSDVGTWLDRAAPALVVAATDDAALNEAVERAASERGVLVNRTDEHGGRDAGSVVVPATARDGNVVVAVGTGGRSPALSRELRKRIEPELAGAETVAVVTAELREDLKRRGLPAETRRDAVRAVVESDAVWRAETEEGSKKKATEIAERVLGD</sequence>
<dbReference type="PANTHER" id="PTHR35330:SF1">
    <property type="entry name" value="SIROHEME BIOSYNTHESIS PROTEIN MET8"/>
    <property type="match status" value="1"/>
</dbReference>
<evidence type="ECO:0000313" key="10">
    <source>
        <dbReference type="Proteomes" id="UP000184203"/>
    </source>
</evidence>
<dbReference type="OrthoDB" id="10510at2157"/>
<dbReference type="GO" id="GO:0019354">
    <property type="term" value="P:siroheme biosynthetic process"/>
    <property type="evidence" value="ECO:0007669"/>
    <property type="project" value="UniProtKB-UniPathway"/>
</dbReference>
<keyword evidence="4" id="KW-0520">NAD</keyword>
<evidence type="ECO:0000256" key="2">
    <source>
        <dbReference type="ARBA" id="ARBA00012400"/>
    </source>
</evidence>
<dbReference type="PATRIC" id="fig|797209.4.peg.3405"/>
<dbReference type="eggNOG" id="arCOG01044">
    <property type="taxonomic scope" value="Archaea"/>
</dbReference>
<evidence type="ECO:0000256" key="1">
    <source>
        <dbReference type="ARBA" id="ARBA00005010"/>
    </source>
</evidence>
<keyword evidence="3" id="KW-0560">Oxidoreductase</keyword>
<dbReference type="NCBIfam" id="TIGR01470">
    <property type="entry name" value="cysG_Nterm"/>
    <property type="match status" value="1"/>
</dbReference>
<reference evidence="7 9" key="1">
    <citation type="journal article" date="2014" name="ISME J.">
        <title>Trehalose/2-sulfotrehalose biosynthesis and glycine-betaine uptake are widely spread mechanisms for osmoadaptation in the Halobacteriales.</title>
        <authorList>
            <person name="Youssef N.H."/>
            <person name="Savage-Ashlock K.N."/>
            <person name="McCully A.L."/>
            <person name="Luedtke B."/>
            <person name="Shaw E.I."/>
            <person name="Hoff W.D."/>
            <person name="Elshahed M.S."/>
        </authorList>
    </citation>
    <scope>NUCLEOTIDE SEQUENCE [LARGE SCALE GENOMIC DNA]</scope>
    <source>
        <strain evidence="7 9">DX253</strain>
    </source>
</reference>
<dbReference type="GO" id="GO:0043115">
    <property type="term" value="F:precorrin-2 dehydrogenase activity"/>
    <property type="evidence" value="ECO:0007669"/>
    <property type="project" value="UniProtKB-EC"/>
</dbReference>
<dbReference type="InterPro" id="IPR036291">
    <property type="entry name" value="NAD(P)-bd_dom_sf"/>
</dbReference>
<proteinExistence type="predicted"/>
<evidence type="ECO:0000313" key="9">
    <source>
        <dbReference type="Proteomes" id="UP000003751"/>
    </source>
</evidence>
<dbReference type="Pfam" id="PF13241">
    <property type="entry name" value="NAD_binding_7"/>
    <property type="match status" value="1"/>
</dbReference>
<dbReference type="SUPFAM" id="SSF75615">
    <property type="entry name" value="Siroheme synthase middle domains-like"/>
    <property type="match status" value="1"/>
</dbReference>
<dbReference type="Proteomes" id="UP000184203">
    <property type="component" value="Unassembled WGS sequence"/>
</dbReference>
<comment type="catalytic activity">
    <reaction evidence="6">
        <text>precorrin-2 + NAD(+) = sirohydrochlorin + NADH + 2 H(+)</text>
        <dbReference type="Rhea" id="RHEA:15613"/>
        <dbReference type="ChEBI" id="CHEBI:15378"/>
        <dbReference type="ChEBI" id="CHEBI:57540"/>
        <dbReference type="ChEBI" id="CHEBI:57945"/>
        <dbReference type="ChEBI" id="CHEBI:58351"/>
        <dbReference type="ChEBI" id="CHEBI:58827"/>
        <dbReference type="EC" id="1.3.1.76"/>
    </reaction>
</comment>
<evidence type="ECO:0000256" key="4">
    <source>
        <dbReference type="ARBA" id="ARBA00023027"/>
    </source>
</evidence>
<name>E7QXD9_HALPU</name>
<dbReference type="EC" id="1.3.1.76" evidence="2"/>
<evidence type="ECO:0000256" key="6">
    <source>
        <dbReference type="ARBA" id="ARBA00047561"/>
    </source>
</evidence>
<reference evidence="10" key="2">
    <citation type="submission" date="2016-11" db="EMBL/GenBank/DDBJ databases">
        <authorList>
            <person name="Varghese N."/>
            <person name="Submissions S."/>
        </authorList>
    </citation>
    <scope>NUCLEOTIDE SEQUENCE [LARGE SCALE GENOMIC DNA]</scope>
    <source>
        <strain evidence="10">DX253</strain>
    </source>
</reference>
<protein>
    <recommendedName>
        <fullName evidence="2">precorrin-2 dehydrogenase</fullName>
        <ecNumber evidence="2">1.3.1.76</ecNumber>
    </recommendedName>
</protein>
<dbReference type="STRING" id="797209.GCA_000376445_02963"/>
<reference evidence="8" key="3">
    <citation type="submission" date="2016-11" db="EMBL/GenBank/DDBJ databases">
        <authorList>
            <person name="Jaros S."/>
            <person name="Januszkiewicz K."/>
            <person name="Wedrychowicz H."/>
        </authorList>
    </citation>
    <scope>NUCLEOTIDE SEQUENCE [LARGE SCALE GENOMIC DNA]</scope>
    <source>
        <strain evidence="8">DX253</strain>
    </source>
</reference>
<gene>
    <name evidence="8" type="ORF">SAMN05444342_1157</name>
    <name evidence="7" type="ORF">ZOD2009_17388</name>
</gene>
<dbReference type="EMBL" id="FRAN01000001">
    <property type="protein sequence ID" value="SHK26882.1"/>
    <property type="molecule type" value="Genomic_DNA"/>
</dbReference>
<evidence type="ECO:0000256" key="3">
    <source>
        <dbReference type="ARBA" id="ARBA00023002"/>
    </source>
</evidence>
<keyword evidence="5" id="KW-0627">Porphyrin biosynthesis</keyword>
<keyword evidence="10" id="KW-1185">Reference proteome</keyword>
<organism evidence="7 9">
    <name type="scientific">Haladaptatus paucihalophilus DX253</name>
    <dbReference type="NCBI Taxonomy" id="797209"/>
    <lineage>
        <taxon>Archaea</taxon>
        <taxon>Methanobacteriati</taxon>
        <taxon>Methanobacteriota</taxon>
        <taxon>Stenosarchaea group</taxon>
        <taxon>Halobacteria</taxon>
        <taxon>Halobacteriales</taxon>
        <taxon>Haladaptataceae</taxon>
        <taxon>Haladaptatus</taxon>
    </lineage>
</organism>
<accession>E7QXD9</accession>
<dbReference type="AlphaFoldDB" id="E7QXD9"/>
<dbReference type="PANTHER" id="PTHR35330">
    <property type="entry name" value="SIROHEME BIOSYNTHESIS PROTEIN MET8"/>
    <property type="match status" value="1"/>
</dbReference>
<dbReference type="UniPathway" id="UPA00262">
    <property type="reaction ID" value="UER00222"/>
</dbReference>
<dbReference type="SUPFAM" id="SSF51735">
    <property type="entry name" value="NAD(P)-binding Rossmann-fold domains"/>
    <property type="match status" value="1"/>
</dbReference>
<dbReference type="GO" id="GO:0004325">
    <property type="term" value="F:ferrochelatase activity"/>
    <property type="evidence" value="ECO:0007669"/>
    <property type="project" value="InterPro"/>
</dbReference>